<dbReference type="EMBL" id="MPUH01000222">
    <property type="protein sequence ID" value="OMJ85904.1"/>
    <property type="molecule type" value="Genomic_DNA"/>
</dbReference>
<dbReference type="InterPro" id="IPR052640">
    <property type="entry name" value="Gemin-5"/>
</dbReference>
<dbReference type="GO" id="GO:0003730">
    <property type="term" value="F:mRNA 3'-UTR binding"/>
    <property type="evidence" value="ECO:0007669"/>
    <property type="project" value="TreeGrafter"/>
</dbReference>
<evidence type="ECO:0000313" key="5">
    <source>
        <dbReference type="Proteomes" id="UP000187209"/>
    </source>
</evidence>
<gene>
    <name evidence="4" type="ORF">SteCoe_12679</name>
</gene>
<feature type="coiled-coil region" evidence="2">
    <location>
        <begin position="619"/>
        <end position="646"/>
    </location>
</feature>
<sequence>MEILKSSMISDSPNWLSPNSSNICCLQSNYLSFASHKKVVFCDLQTGYCDKILTLGKDLYAICLSCNFENIAVCCSDNYLHLYNLHTLQEIKKTLIGKCQGIKFWGNDIVYIVDNKYKLLRENEVIEEWALDDFLALETCGEYLGIADKTKVQIKRFLYVYEIKGLWNCIALDVYKSLQIVLVNCEFAVAIRGEEEIVRIPLKRSNNKGKNSVFSAAWVDENRFAYSTGSGEIIIVQINPKISQSFMNNPHNRAILAIVKSDLGVISLGMDRILCCWHISNVETPQTCPRSYTTAFAYTEPIWDYQALEGSVYSMALYNEKLIVTCGKQSLLLFDLSSPNLHGRCLYKTLPGNAIAIDHCPETDLLSVNCTNEIVIISCNQEKILGQHKMICTKTAWKTSSQLYLSMKNEVFLWNYTSKLCEKTITLDFEISLLWAKDDILIIGTQEGNLLYYKDLKSIYISVYHSQPISCLSLGPSLAVGSEDGIISLHIIPNSESLCFSYKPLLLLEKHHRPILSLLWSYPHIISSSLDHTIQIWDSITGIPISSLRLHTGAVRYILIHPLNHNIIISGSDDQTIRFTHALSLFNNLKPPKVQNCKKPELVKSLFPNLHKFVYQQNKDDALMSIKNLLENNENLESELFNINQIKALEIVKSSMNNEGMIWVKVKKWIDNDKEIEDDIPDGLGELSFLYGGKALENYAKTRAQEEMMRRKVHRSVVWTLISKDIELAVEVYLEQKMFIEALVVAGIFEGDKNLVYRKWAERLEKTNKVEQAVKCWIGIEEYEEVLRIVNGLQQNVLVKEIREIVEKKMIREN</sequence>
<dbReference type="SMART" id="SM00320">
    <property type="entry name" value="WD40"/>
    <property type="match status" value="6"/>
</dbReference>
<keyword evidence="1" id="KW-0853">WD repeat</keyword>
<dbReference type="InterPro" id="IPR001680">
    <property type="entry name" value="WD40_rpt"/>
</dbReference>
<proteinExistence type="predicted"/>
<name>A0A1R2CA72_9CILI</name>
<dbReference type="GO" id="GO:0005634">
    <property type="term" value="C:nucleus"/>
    <property type="evidence" value="ECO:0007669"/>
    <property type="project" value="TreeGrafter"/>
</dbReference>
<dbReference type="InterPro" id="IPR036322">
    <property type="entry name" value="WD40_repeat_dom_sf"/>
</dbReference>
<dbReference type="PANTHER" id="PTHR46362">
    <property type="entry name" value="GEM-ASSOCIATED PROTEIN 5"/>
    <property type="match status" value="1"/>
</dbReference>
<organism evidence="4 5">
    <name type="scientific">Stentor coeruleus</name>
    <dbReference type="NCBI Taxonomy" id="5963"/>
    <lineage>
        <taxon>Eukaryota</taxon>
        <taxon>Sar</taxon>
        <taxon>Alveolata</taxon>
        <taxon>Ciliophora</taxon>
        <taxon>Postciliodesmatophora</taxon>
        <taxon>Heterotrichea</taxon>
        <taxon>Heterotrichida</taxon>
        <taxon>Stentoridae</taxon>
        <taxon>Stentor</taxon>
    </lineage>
</organism>
<dbReference type="GO" id="GO:0000387">
    <property type="term" value="P:spliceosomal snRNP assembly"/>
    <property type="evidence" value="ECO:0007669"/>
    <property type="project" value="TreeGrafter"/>
</dbReference>
<feature type="domain" description="Gem-associated protein 5 TPR" evidence="3">
    <location>
        <begin position="696"/>
        <end position="791"/>
    </location>
</feature>
<dbReference type="Pfam" id="PF23774">
    <property type="entry name" value="TPR_GEMI5"/>
    <property type="match status" value="1"/>
</dbReference>
<protein>
    <recommendedName>
        <fullName evidence="3">Gem-associated protein 5 TPR domain-containing protein</fullName>
    </recommendedName>
</protein>
<evidence type="ECO:0000256" key="2">
    <source>
        <dbReference type="SAM" id="Coils"/>
    </source>
</evidence>
<comment type="caution">
    <text evidence="4">The sequence shown here is derived from an EMBL/GenBank/DDBJ whole genome shotgun (WGS) entry which is preliminary data.</text>
</comment>
<dbReference type="OrthoDB" id="273771at2759"/>
<evidence type="ECO:0000259" key="3">
    <source>
        <dbReference type="Pfam" id="PF23774"/>
    </source>
</evidence>
<keyword evidence="5" id="KW-1185">Reference proteome</keyword>
<dbReference type="PANTHER" id="PTHR46362:SF1">
    <property type="entry name" value="GEM-ASSOCIATED PROTEIN 5"/>
    <property type="match status" value="1"/>
</dbReference>
<dbReference type="Pfam" id="PF00400">
    <property type="entry name" value="WD40"/>
    <property type="match status" value="2"/>
</dbReference>
<dbReference type="SUPFAM" id="SSF50978">
    <property type="entry name" value="WD40 repeat-like"/>
    <property type="match status" value="2"/>
</dbReference>
<dbReference type="Gene3D" id="2.130.10.10">
    <property type="entry name" value="YVTN repeat-like/Quinoprotein amine dehydrogenase"/>
    <property type="match status" value="2"/>
</dbReference>
<keyword evidence="2" id="KW-0175">Coiled coil</keyword>
<dbReference type="InterPro" id="IPR056421">
    <property type="entry name" value="TPR_GEMI5"/>
</dbReference>
<feature type="repeat" description="WD" evidence="1">
    <location>
        <begin position="508"/>
        <end position="538"/>
    </location>
</feature>
<dbReference type="InterPro" id="IPR015943">
    <property type="entry name" value="WD40/YVTN_repeat-like_dom_sf"/>
</dbReference>
<reference evidence="4 5" key="1">
    <citation type="submission" date="2016-11" db="EMBL/GenBank/DDBJ databases">
        <title>The macronuclear genome of Stentor coeruleus: a giant cell with tiny introns.</title>
        <authorList>
            <person name="Slabodnick M."/>
            <person name="Ruby J.G."/>
            <person name="Reiff S.B."/>
            <person name="Swart E.C."/>
            <person name="Gosai S."/>
            <person name="Prabakaran S."/>
            <person name="Witkowska E."/>
            <person name="Larue G.E."/>
            <person name="Fisher S."/>
            <person name="Freeman R.M."/>
            <person name="Gunawardena J."/>
            <person name="Chu W."/>
            <person name="Stover N.A."/>
            <person name="Gregory B.D."/>
            <person name="Nowacki M."/>
            <person name="Derisi J."/>
            <person name="Roy S.W."/>
            <person name="Marshall W.F."/>
            <person name="Sood P."/>
        </authorList>
    </citation>
    <scope>NUCLEOTIDE SEQUENCE [LARGE SCALE GENOMIC DNA]</scope>
    <source>
        <strain evidence="4">WM001</strain>
    </source>
</reference>
<dbReference type="AlphaFoldDB" id="A0A1R2CA72"/>
<accession>A0A1R2CA72</accession>
<dbReference type="Proteomes" id="UP000187209">
    <property type="component" value="Unassembled WGS sequence"/>
</dbReference>
<evidence type="ECO:0000256" key="1">
    <source>
        <dbReference type="PROSITE-ProRule" id="PRU00221"/>
    </source>
</evidence>
<evidence type="ECO:0000313" key="4">
    <source>
        <dbReference type="EMBL" id="OMJ85904.1"/>
    </source>
</evidence>
<dbReference type="GO" id="GO:0032797">
    <property type="term" value="C:SMN complex"/>
    <property type="evidence" value="ECO:0007669"/>
    <property type="project" value="TreeGrafter"/>
</dbReference>
<dbReference type="PROSITE" id="PS50082">
    <property type="entry name" value="WD_REPEATS_2"/>
    <property type="match status" value="1"/>
</dbReference>